<keyword evidence="2" id="KW-0472">Membrane</keyword>
<name>A0AAE0NBE9_9PEZI</name>
<keyword evidence="3" id="KW-0732">Signal</keyword>
<feature type="transmembrane region" description="Helical" evidence="2">
    <location>
        <begin position="211"/>
        <end position="235"/>
    </location>
</feature>
<gene>
    <name evidence="4" type="ORF">B0T24DRAFT_220541</name>
</gene>
<feature type="chain" id="PRO_5041908969" description="Mid2 domain-containing protein" evidence="3">
    <location>
        <begin position="29"/>
        <end position="331"/>
    </location>
</feature>
<dbReference type="AlphaFoldDB" id="A0AAE0NBE9"/>
<keyword evidence="2" id="KW-0812">Transmembrane</keyword>
<evidence type="ECO:0000313" key="4">
    <source>
        <dbReference type="EMBL" id="KAK3376469.1"/>
    </source>
</evidence>
<evidence type="ECO:0008006" key="6">
    <source>
        <dbReference type="Google" id="ProtNLM"/>
    </source>
</evidence>
<reference evidence="4" key="2">
    <citation type="submission" date="2023-06" db="EMBL/GenBank/DDBJ databases">
        <authorList>
            <consortium name="Lawrence Berkeley National Laboratory"/>
            <person name="Haridas S."/>
            <person name="Hensen N."/>
            <person name="Bonometti L."/>
            <person name="Westerberg I."/>
            <person name="Brannstrom I.O."/>
            <person name="Guillou S."/>
            <person name="Cros-Aarteil S."/>
            <person name="Calhoun S."/>
            <person name="Kuo A."/>
            <person name="Mondo S."/>
            <person name="Pangilinan J."/>
            <person name="Riley R."/>
            <person name="Labutti K."/>
            <person name="Andreopoulos B."/>
            <person name="Lipzen A."/>
            <person name="Chen C."/>
            <person name="Yanf M."/>
            <person name="Daum C."/>
            <person name="Ng V."/>
            <person name="Clum A."/>
            <person name="Steindorff A."/>
            <person name="Ohm R."/>
            <person name="Martin F."/>
            <person name="Silar P."/>
            <person name="Natvig D."/>
            <person name="Lalanne C."/>
            <person name="Gautier V."/>
            <person name="Ament-Velasquez S.L."/>
            <person name="Kruys A."/>
            <person name="Hutchinson M.I."/>
            <person name="Powell A.J."/>
            <person name="Barry K."/>
            <person name="Miller A.N."/>
            <person name="Grigoriev I.V."/>
            <person name="Debuchy R."/>
            <person name="Gladieux P."/>
            <person name="Thoren M.H."/>
            <person name="Johannesson H."/>
        </authorList>
    </citation>
    <scope>NUCLEOTIDE SEQUENCE</scope>
    <source>
        <strain evidence="4">CBS 958.72</strain>
    </source>
</reference>
<dbReference type="EMBL" id="JAULSN010000003">
    <property type="protein sequence ID" value="KAK3376469.1"/>
    <property type="molecule type" value="Genomic_DNA"/>
</dbReference>
<feature type="compositionally biased region" description="Low complexity" evidence="1">
    <location>
        <begin position="177"/>
        <end position="191"/>
    </location>
</feature>
<dbReference type="Proteomes" id="UP001287356">
    <property type="component" value="Unassembled WGS sequence"/>
</dbReference>
<keyword evidence="2" id="KW-1133">Transmembrane helix</keyword>
<evidence type="ECO:0000256" key="3">
    <source>
        <dbReference type="SAM" id="SignalP"/>
    </source>
</evidence>
<protein>
    <recommendedName>
        <fullName evidence="6">Mid2 domain-containing protein</fullName>
    </recommendedName>
</protein>
<keyword evidence="5" id="KW-1185">Reference proteome</keyword>
<feature type="signal peptide" evidence="3">
    <location>
        <begin position="1"/>
        <end position="28"/>
    </location>
</feature>
<proteinExistence type="predicted"/>
<organism evidence="4 5">
    <name type="scientific">Lasiosphaeria ovina</name>
    <dbReference type="NCBI Taxonomy" id="92902"/>
    <lineage>
        <taxon>Eukaryota</taxon>
        <taxon>Fungi</taxon>
        <taxon>Dikarya</taxon>
        <taxon>Ascomycota</taxon>
        <taxon>Pezizomycotina</taxon>
        <taxon>Sordariomycetes</taxon>
        <taxon>Sordariomycetidae</taxon>
        <taxon>Sordariales</taxon>
        <taxon>Lasiosphaeriaceae</taxon>
        <taxon>Lasiosphaeria</taxon>
    </lineage>
</organism>
<reference evidence="4" key="1">
    <citation type="journal article" date="2023" name="Mol. Phylogenet. Evol.">
        <title>Genome-scale phylogeny and comparative genomics of the fungal order Sordariales.</title>
        <authorList>
            <person name="Hensen N."/>
            <person name="Bonometti L."/>
            <person name="Westerberg I."/>
            <person name="Brannstrom I.O."/>
            <person name="Guillou S."/>
            <person name="Cros-Aarteil S."/>
            <person name="Calhoun S."/>
            <person name="Haridas S."/>
            <person name="Kuo A."/>
            <person name="Mondo S."/>
            <person name="Pangilinan J."/>
            <person name="Riley R."/>
            <person name="LaButti K."/>
            <person name="Andreopoulos B."/>
            <person name="Lipzen A."/>
            <person name="Chen C."/>
            <person name="Yan M."/>
            <person name="Daum C."/>
            <person name="Ng V."/>
            <person name="Clum A."/>
            <person name="Steindorff A."/>
            <person name="Ohm R.A."/>
            <person name="Martin F."/>
            <person name="Silar P."/>
            <person name="Natvig D.O."/>
            <person name="Lalanne C."/>
            <person name="Gautier V."/>
            <person name="Ament-Velasquez S.L."/>
            <person name="Kruys A."/>
            <person name="Hutchinson M.I."/>
            <person name="Powell A.J."/>
            <person name="Barry K."/>
            <person name="Miller A.N."/>
            <person name="Grigoriev I.V."/>
            <person name="Debuchy R."/>
            <person name="Gladieux P."/>
            <person name="Hiltunen Thoren M."/>
            <person name="Johannesson H."/>
        </authorList>
    </citation>
    <scope>NUCLEOTIDE SEQUENCE</scope>
    <source>
        <strain evidence="4">CBS 958.72</strain>
    </source>
</reference>
<feature type="region of interest" description="Disordered" evidence="1">
    <location>
        <begin position="240"/>
        <end position="331"/>
    </location>
</feature>
<feature type="region of interest" description="Disordered" evidence="1">
    <location>
        <begin position="165"/>
        <end position="191"/>
    </location>
</feature>
<sequence>MIMRSTPPAAALVAALVGLGFLLPGVRGADATCFNTFGNQDNDLLPCFSGSTTSATVGCCQKGDVCLSNGLCLSSERQNLMTQQGCTDKNWGSPCNRPCSPSTDLFNTMKGSDVVVLLPCDGSFNGTSVQYCCSAGPSTESCCKPSSWFRVAAGTVVGTPAPAATTGSTSMYGTTRPTESSTSQTSAATTAVSVPTFPAPDERSGPDPVKVGLGVGFGVGLPLILVLVVLGVFLVRKGSISSDRRRRPSRHDFRHRQMASFGAIDTTLGPPSPTESAWQAWGPVSAATSTWPAPPPPIASLPPKAEMDGGSVVLRSPTPQKYELPDKEHPR</sequence>
<evidence type="ECO:0000256" key="1">
    <source>
        <dbReference type="SAM" id="MobiDB-lite"/>
    </source>
</evidence>
<accession>A0AAE0NBE9</accession>
<feature type="compositionally biased region" description="Basic residues" evidence="1">
    <location>
        <begin position="244"/>
        <end position="257"/>
    </location>
</feature>
<evidence type="ECO:0000313" key="5">
    <source>
        <dbReference type="Proteomes" id="UP001287356"/>
    </source>
</evidence>
<comment type="caution">
    <text evidence="4">The sequence shown here is derived from an EMBL/GenBank/DDBJ whole genome shotgun (WGS) entry which is preliminary data.</text>
</comment>
<evidence type="ECO:0000256" key="2">
    <source>
        <dbReference type="SAM" id="Phobius"/>
    </source>
</evidence>